<proteinExistence type="predicted"/>
<dbReference type="AlphaFoldDB" id="A0A366KSI4"/>
<accession>A0A366KSI4</accession>
<sequence length="63" mass="6740">MGVGAFAKKGYLALKQCTVHYSVVDEDGGAVWGPADVTSDTCEHAVKTARYFYFLATGDSSVF</sequence>
<evidence type="ECO:0000313" key="1">
    <source>
        <dbReference type="EMBL" id="RBQ03792.1"/>
    </source>
</evidence>
<comment type="caution">
    <text evidence="1">The sequence shown here is derived from an EMBL/GenBank/DDBJ whole genome shotgun (WGS) entry which is preliminary data.</text>
</comment>
<evidence type="ECO:0000313" key="2">
    <source>
        <dbReference type="Proteomes" id="UP000252081"/>
    </source>
</evidence>
<organism evidence="1 2">
    <name type="scientific">Pedobacter miscanthi</name>
    <dbReference type="NCBI Taxonomy" id="2259170"/>
    <lineage>
        <taxon>Bacteria</taxon>
        <taxon>Pseudomonadati</taxon>
        <taxon>Bacteroidota</taxon>
        <taxon>Sphingobacteriia</taxon>
        <taxon>Sphingobacteriales</taxon>
        <taxon>Sphingobacteriaceae</taxon>
        <taxon>Pedobacter</taxon>
    </lineage>
</organism>
<dbReference type="EMBL" id="QNQU01000019">
    <property type="protein sequence ID" value="RBQ03792.1"/>
    <property type="molecule type" value="Genomic_DNA"/>
</dbReference>
<protein>
    <submittedName>
        <fullName evidence="1">Uncharacterized protein</fullName>
    </submittedName>
</protein>
<keyword evidence="2" id="KW-1185">Reference proteome</keyword>
<name>A0A366KSI4_9SPHI</name>
<dbReference type="Proteomes" id="UP000252081">
    <property type="component" value="Unassembled WGS sequence"/>
</dbReference>
<gene>
    <name evidence="1" type="ORF">DRW42_20060</name>
</gene>
<reference evidence="1 2" key="1">
    <citation type="submission" date="2018-07" db="EMBL/GenBank/DDBJ databases">
        <title>A draft genome of a endophytic bacteria, a new species of Pedobacter.</title>
        <authorList>
            <person name="Zhang Z.D."/>
            <person name="Chen Z.J."/>
        </authorList>
    </citation>
    <scope>NUCLEOTIDE SEQUENCE [LARGE SCALE GENOMIC DNA]</scope>
    <source>
        <strain evidence="1 2">RS10</strain>
    </source>
</reference>